<dbReference type="EC" id="2.7.1.-" evidence="4"/>
<accession>A0A839QYA5</accession>
<dbReference type="InterPro" id="IPR050861">
    <property type="entry name" value="Dihydroxyacetone_Kinase"/>
</dbReference>
<gene>
    <name evidence="4" type="ORF">FHX50_000635</name>
</gene>
<name>A0A839QYA5_9MICO</name>
<dbReference type="EMBL" id="JACHWP010000001">
    <property type="protein sequence ID" value="MBB3022387.1"/>
    <property type="molecule type" value="Genomic_DNA"/>
</dbReference>
<dbReference type="FunFam" id="1.25.40.340:FF:000002">
    <property type="entry name" value="Dihydroxyacetone kinase, L subunit"/>
    <property type="match status" value="1"/>
</dbReference>
<keyword evidence="2 4" id="KW-0418">Kinase</keyword>
<dbReference type="InterPro" id="IPR012737">
    <property type="entry name" value="DhaK_L_YcgS"/>
</dbReference>
<evidence type="ECO:0000313" key="5">
    <source>
        <dbReference type="Proteomes" id="UP000568050"/>
    </source>
</evidence>
<feature type="domain" description="DhaL" evidence="3">
    <location>
        <begin position="7"/>
        <end position="207"/>
    </location>
</feature>
<dbReference type="SUPFAM" id="SSF101473">
    <property type="entry name" value="DhaL-like"/>
    <property type="match status" value="1"/>
</dbReference>
<evidence type="ECO:0000259" key="3">
    <source>
        <dbReference type="PROSITE" id="PS51480"/>
    </source>
</evidence>
<comment type="caution">
    <text evidence="4">The sequence shown here is derived from an EMBL/GenBank/DDBJ whole genome shotgun (WGS) entry which is preliminary data.</text>
</comment>
<protein>
    <submittedName>
        <fullName evidence="4">Dihydroxyacetone kinase-like protein</fullName>
        <ecNumber evidence="4">2.7.1.-</ecNumber>
    </submittedName>
</protein>
<evidence type="ECO:0000313" key="4">
    <source>
        <dbReference type="EMBL" id="MBB3022387.1"/>
    </source>
</evidence>
<evidence type="ECO:0000256" key="2">
    <source>
        <dbReference type="ARBA" id="ARBA00022777"/>
    </source>
</evidence>
<dbReference type="InterPro" id="IPR036117">
    <property type="entry name" value="DhaL_dom_sf"/>
</dbReference>
<organism evidence="4 5">
    <name type="scientific">Helcobacillus massiliensis</name>
    <dbReference type="NCBI Taxonomy" id="521392"/>
    <lineage>
        <taxon>Bacteria</taxon>
        <taxon>Bacillati</taxon>
        <taxon>Actinomycetota</taxon>
        <taxon>Actinomycetes</taxon>
        <taxon>Micrococcales</taxon>
        <taxon>Dermabacteraceae</taxon>
        <taxon>Helcobacillus</taxon>
    </lineage>
</organism>
<dbReference type="PROSITE" id="PS51480">
    <property type="entry name" value="DHAL"/>
    <property type="match status" value="1"/>
</dbReference>
<dbReference type="SMART" id="SM01120">
    <property type="entry name" value="Dak2"/>
    <property type="match status" value="1"/>
</dbReference>
<dbReference type="InterPro" id="IPR004007">
    <property type="entry name" value="DhaL_dom"/>
</dbReference>
<dbReference type="PANTHER" id="PTHR28629">
    <property type="entry name" value="TRIOKINASE/FMN CYCLASE"/>
    <property type="match status" value="1"/>
</dbReference>
<sequence length="213" mass="21066">MSTLTTSELIAWISTAADSLAEHAAELTDLDAAIGDADHGTNMKRGMRAAADAVADAEFETPAALAKKVGMSLVSAVGGASGPLYGTFFLRFAQGAGDAADLDAEALAAALDAAAAGVAQRGKADIGEKTMLDALRPAADAAKEAAAEGADITAMLTAAVAAAREGRDAVIDSVATKGRASYVGERAKGHIDPGSQSAVLLLEALQAAVGAAA</sequence>
<dbReference type="AlphaFoldDB" id="A0A839QYA5"/>
<dbReference type="GO" id="GO:0019563">
    <property type="term" value="P:glycerol catabolic process"/>
    <property type="evidence" value="ECO:0007669"/>
    <property type="project" value="TreeGrafter"/>
</dbReference>
<dbReference type="Pfam" id="PF02734">
    <property type="entry name" value="Dak2"/>
    <property type="match status" value="1"/>
</dbReference>
<dbReference type="GO" id="GO:0004371">
    <property type="term" value="F:glycerone kinase activity"/>
    <property type="evidence" value="ECO:0007669"/>
    <property type="project" value="InterPro"/>
</dbReference>
<dbReference type="Proteomes" id="UP000568050">
    <property type="component" value="Unassembled WGS sequence"/>
</dbReference>
<keyword evidence="5" id="KW-1185">Reference proteome</keyword>
<dbReference type="GO" id="GO:0005829">
    <property type="term" value="C:cytosol"/>
    <property type="evidence" value="ECO:0007669"/>
    <property type="project" value="TreeGrafter"/>
</dbReference>
<dbReference type="PANTHER" id="PTHR28629:SF4">
    <property type="entry name" value="TRIOKINASE_FMN CYCLASE"/>
    <property type="match status" value="1"/>
</dbReference>
<proteinExistence type="predicted"/>
<reference evidence="4 5" key="1">
    <citation type="submission" date="2020-08" db="EMBL/GenBank/DDBJ databases">
        <title>Sequencing the genomes of 1000 actinobacteria strains.</title>
        <authorList>
            <person name="Klenk H.-P."/>
        </authorList>
    </citation>
    <scope>NUCLEOTIDE SEQUENCE [LARGE SCALE GENOMIC DNA]</scope>
    <source>
        <strain evidence="4 5">DSM 23040</strain>
    </source>
</reference>
<dbReference type="Gene3D" id="1.25.40.340">
    <property type="match status" value="1"/>
</dbReference>
<dbReference type="NCBIfam" id="TIGR02365">
    <property type="entry name" value="dha_L_ycgS"/>
    <property type="match status" value="1"/>
</dbReference>
<keyword evidence="1 4" id="KW-0808">Transferase</keyword>
<dbReference type="RefSeq" id="WP_183374383.1">
    <property type="nucleotide sequence ID" value="NZ_CBCSFZ010000002.1"/>
</dbReference>
<evidence type="ECO:0000256" key="1">
    <source>
        <dbReference type="ARBA" id="ARBA00022679"/>
    </source>
</evidence>